<dbReference type="NCBIfam" id="TIGR01200">
    <property type="entry name" value="GLPGLI"/>
    <property type="match status" value="1"/>
</dbReference>
<proteinExistence type="predicted"/>
<organism evidence="1 2">
    <name type="scientific">Prevotella intermedia</name>
    <dbReference type="NCBI Taxonomy" id="28131"/>
    <lineage>
        <taxon>Bacteria</taxon>
        <taxon>Pseudomonadati</taxon>
        <taxon>Bacteroidota</taxon>
        <taxon>Bacteroidia</taxon>
        <taxon>Bacteroidales</taxon>
        <taxon>Prevotellaceae</taxon>
        <taxon>Prevotella</taxon>
    </lineage>
</organism>
<dbReference type="Proteomes" id="UP000230742">
    <property type="component" value="Chromosome 2"/>
</dbReference>
<accession>A0A2D3LNR4</accession>
<dbReference type="RefSeq" id="WP_100014866.1">
    <property type="nucleotide sequence ID" value="NZ_CP024728.1"/>
</dbReference>
<dbReference type="InterPro" id="IPR005901">
    <property type="entry name" value="GLPGLI"/>
</dbReference>
<evidence type="ECO:0000313" key="1">
    <source>
        <dbReference type="EMBL" id="ATV32020.1"/>
    </source>
</evidence>
<evidence type="ECO:0000313" key="2">
    <source>
        <dbReference type="Proteomes" id="UP000230742"/>
    </source>
</evidence>
<name>A0A2D3LNR4_PREIN</name>
<sequence length="284" mass="32698">MKERTTLILVILTLAVLTVSAKPNKKDEKRVIDKLKYTITYRTKSVIDTTQTDSTGRYNYENDDACLEIGEKINYFYSATRHAYEEELEKSSKANDIDEAVSTAPMGNLSMDFYRNYPTGKSTYLDVSIIESFHITEPLEQPKWDIITDSTKQILGYDCQMARCKFKGRTWTAWFTADIPLDNGPWKLCGLPGLILRAYDSKQQYIFDCTGMKQAKEGENITYDSNFDNYTTATMKEFVEYKTKATPQDVFVGTNVKFEMADEDMAEWLKFMSKPMPSNTLEVY</sequence>
<dbReference type="AlphaFoldDB" id="A0A2D3LNR4"/>
<gene>
    <name evidence="1" type="ORF">CTM46_10970</name>
</gene>
<protein>
    <submittedName>
        <fullName evidence="1">GLPGLI family protein</fullName>
    </submittedName>
</protein>
<dbReference type="Pfam" id="PF09697">
    <property type="entry name" value="Porph_ging"/>
    <property type="match status" value="1"/>
</dbReference>
<dbReference type="EMBL" id="CP024728">
    <property type="protein sequence ID" value="ATV32020.1"/>
    <property type="molecule type" value="Genomic_DNA"/>
</dbReference>
<reference evidence="1 2" key="1">
    <citation type="submission" date="2017-11" db="EMBL/GenBank/DDBJ databases">
        <title>Genome sequencing of Prevotella intermedia KCOM 1949.</title>
        <authorList>
            <person name="Kook J.-K."/>
            <person name="Park S.-N."/>
            <person name="Lim Y.K."/>
        </authorList>
    </citation>
    <scope>NUCLEOTIDE SEQUENCE [LARGE SCALE GENOMIC DNA]</scope>
    <source>
        <strain evidence="1 2">KCOM 1949</strain>
    </source>
</reference>